<dbReference type="InterPro" id="IPR022812">
    <property type="entry name" value="Dynamin"/>
</dbReference>
<comment type="caution">
    <text evidence="3">The sequence shown here is derived from an EMBL/GenBank/DDBJ whole genome shotgun (WGS) entry which is preliminary data.</text>
</comment>
<accession>A0ABR1W112</accession>
<evidence type="ECO:0000313" key="4">
    <source>
        <dbReference type="Proteomes" id="UP001480595"/>
    </source>
</evidence>
<dbReference type="GeneID" id="92087829"/>
<dbReference type="InterPro" id="IPR027417">
    <property type="entry name" value="P-loop_NTPase"/>
</dbReference>
<organism evidence="3 4">
    <name type="scientific">Apiospora phragmitis</name>
    <dbReference type="NCBI Taxonomy" id="2905665"/>
    <lineage>
        <taxon>Eukaryota</taxon>
        <taxon>Fungi</taxon>
        <taxon>Dikarya</taxon>
        <taxon>Ascomycota</taxon>
        <taxon>Pezizomycotina</taxon>
        <taxon>Sordariomycetes</taxon>
        <taxon>Xylariomycetidae</taxon>
        <taxon>Amphisphaeriales</taxon>
        <taxon>Apiosporaceae</taxon>
        <taxon>Apiospora</taxon>
    </lineage>
</organism>
<dbReference type="InterPro" id="IPR000375">
    <property type="entry name" value="Dynamin_stalk"/>
</dbReference>
<dbReference type="Gene3D" id="3.40.50.300">
    <property type="entry name" value="P-loop containing nucleotide triphosphate hydrolases"/>
    <property type="match status" value="1"/>
</dbReference>
<dbReference type="Pfam" id="PF01031">
    <property type="entry name" value="Dynamin_M"/>
    <property type="match status" value="1"/>
</dbReference>
<evidence type="ECO:0000256" key="1">
    <source>
        <dbReference type="SAM" id="MobiDB-lite"/>
    </source>
</evidence>
<dbReference type="Proteomes" id="UP001480595">
    <property type="component" value="Unassembled WGS sequence"/>
</dbReference>
<keyword evidence="3" id="KW-0378">Hydrolase</keyword>
<feature type="region of interest" description="Disordered" evidence="1">
    <location>
        <begin position="1"/>
        <end position="23"/>
    </location>
</feature>
<dbReference type="EMBL" id="JAQQWL010000004">
    <property type="protein sequence ID" value="KAK8076085.1"/>
    <property type="molecule type" value="Genomic_DNA"/>
</dbReference>
<dbReference type="PANTHER" id="PTHR11566:SF21">
    <property type="entry name" value="DYNAMIN RELATED PROTEIN 1, ISOFORM A"/>
    <property type="match status" value="1"/>
</dbReference>
<dbReference type="GO" id="GO:0016787">
    <property type="term" value="F:hydrolase activity"/>
    <property type="evidence" value="ECO:0007669"/>
    <property type="project" value="UniProtKB-KW"/>
</dbReference>
<gene>
    <name evidence="3" type="ORF">PG994_003357</name>
</gene>
<feature type="region of interest" description="Disordered" evidence="1">
    <location>
        <begin position="86"/>
        <end position="109"/>
    </location>
</feature>
<keyword evidence="4" id="KW-1185">Reference proteome</keyword>
<feature type="non-terminal residue" evidence="3">
    <location>
        <position position="506"/>
    </location>
</feature>
<evidence type="ECO:0000313" key="3">
    <source>
        <dbReference type="EMBL" id="KAK8076085.1"/>
    </source>
</evidence>
<feature type="compositionally biased region" description="Basic and acidic residues" evidence="1">
    <location>
        <begin position="86"/>
        <end position="98"/>
    </location>
</feature>
<feature type="compositionally biased region" description="Polar residues" evidence="1">
    <location>
        <begin position="99"/>
        <end position="109"/>
    </location>
</feature>
<dbReference type="RefSeq" id="XP_066719044.1">
    <property type="nucleotide sequence ID" value="XM_066854766.1"/>
</dbReference>
<proteinExistence type="predicted"/>
<evidence type="ECO:0000259" key="2">
    <source>
        <dbReference type="Pfam" id="PF01031"/>
    </source>
</evidence>
<dbReference type="PANTHER" id="PTHR11566">
    <property type="entry name" value="DYNAMIN"/>
    <property type="match status" value="1"/>
</dbReference>
<reference evidence="3 4" key="1">
    <citation type="submission" date="2023-01" db="EMBL/GenBank/DDBJ databases">
        <title>Analysis of 21 Apiospora genomes using comparative genomics revels a genus with tremendous synthesis potential of carbohydrate active enzymes and secondary metabolites.</title>
        <authorList>
            <person name="Sorensen T."/>
        </authorList>
    </citation>
    <scope>NUCLEOTIDE SEQUENCE [LARGE SCALE GENOMIC DNA]</scope>
    <source>
        <strain evidence="3 4">CBS 135458</strain>
    </source>
</reference>
<protein>
    <submittedName>
        <fullName evidence="3">P-loop containing nucleoside triphosphate hydrolase protein</fullName>
    </submittedName>
</protein>
<feature type="domain" description="Dynamin stalk" evidence="2">
    <location>
        <begin position="118"/>
        <end position="307"/>
    </location>
</feature>
<name>A0ABR1W112_9PEZI</name>
<sequence>MRPSVNKADEAVRGKRSRGARGSCDANITQDFEAVFIEDRRSIGVIIKPDTLDSGSESKSLDVSLGRKLGIDFGLSCEVLKNTDSKAGKTIPEKRNKQDAASMSQGVRQQLPGSDIDIEQLRSCLRTILPDHAALGLPALISEIERKHNACKEKLDELGLPRGTLHEQRLHLLQISESFQRIAKSATDGNCSGLFFEVGDDAADGFECRIRAVVQDLNKRFADELMRKGHRHDIINSPGPTSPIRVTRDEFVEYIGFKLSKLDGCELPIVLNPLAIGNLFRDQSTPWGKLTNEHVKKVGEACKKFLGLAATHVADGAGTAAAIFQNILEPSMDRILRDAQEQTEHILKTHRNIHPITYNHSLMSSIDKLRTKRYKTIYNRTLERFFEVSEAQDTVDHAAFDLDDLVDALLEGTAASHMARATASNALDILEAYYEYRHWVVEVRLVSALADILSPVGVYQMEPALVSSVAGESEECRALRAQLTKELEILTQAARTCKPFETVACT</sequence>